<evidence type="ECO:0000313" key="1">
    <source>
        <dbReference type="EMBL" id="GJE64369.1"/>
    </source>
</evidence>
<keyword evidence="2" id="KW-1185">Reference proteome</keyword>
<evidence type="ECO:0008006" key="3">
    <source>
        <dbReference type="Google" id="ProtNLM"/>
    </source>
</evidence>
<dbReference type="EMBL" id="BPRC01000003">
    <property type="protein sequence ID" value="GJE64369.1"/>
    <property type="molecule type" value="Genomic_DNA"/>
</dbReference>
<proteinExistence type="predicted"/>
<reference evidence="1" key="2">
    <citation type="submission" date="2021-08" db="EMBL/GenBank/DDBJ databases">
        <authorList>
            <person name="Tani A."/>
            <person name="Ola A."/>
            <person name="Ogura Y."/>
            <person name="Katsura K."/>
            <person name="Hayashi T."/>
        </authorList>
    </citation>
    <scope>NUCLEOTIDE SEQUENCE</scope>
    <source>
        <strain evidence="1">NBRC 15686</strain>
    </source>
</reference>
<name>A0ABQ4UBH1_9HYPH</name>
<accession>A0ABQ4UBH1</accession>
<evidence type="ECO:0000313" key="2">
    <source>
        <dbReference type="Proteomes" id="UP001055039"/>
    </source>
</evidence>
<dbReference type="Proteomes" id="UP001055039">
    <property type="component" value="Unassembled WGS sequence"/>
</dbReference>
<gene>
    <name evidence="1" type="ORF">LNAOJCKE_1573</name>
</gene>
<protein>
    <recommendedName>
        <fullName evidence="3">XRE family transcriptional regulator</fullName>
    </recommendedName>
</protein>
<reference evidence="1" key="1">
    <citation type="journal article" date="2021" name="Front. Microbiol.">
        <title>Comprehensive Comparative Genomics and Phenotyping of Methylobacterium Species.</title>
        <authorList>
            <person name="Alessa O."/>
            <person name="Ogura Y."/>
            <person name="Fujitani Y."/>
            <person name="Takami H."/>
            <person name="Hayashi T."/>
            <person name="Sahin N."/>
            <person name="Tani A."/>
        </authorList>
    </citation>
    <scope>NUCLEOTIDE SEQUENCE</scope>
    <source>
        <strain evidence="1">NBRC 15686</strain>
    </source>
</reference>
<organism evidence="1 2">
    <name type="scientific">Methylorubrum aminovorans</name>
    <dbReference type="NCBI Taxonomy" id="269069"/>
    <lineage>
        <taxon>Bacteria</taxon>
        <taxon>Pseudomonadati</taxon>
        <taxon>Pseudomonadota</taxon>
        <taxon>Alphaproteobacteria</taxon>
        <taxon>Hyphomicrobiales</taxon>
        <taxon>Methylobacteriaceae</taxon>
        <taxon>Methylorubrum</taxon>
    </lineage>
</organism>
<comment type="caution">
    <text evidence="1">The sequence shown here is derived from an EMBL/GenBank/DDBJ whole genome shotgun (WGS) entry which is preliminary data.</text>
</comment>
<sequence length="120" mass="13429">MSFPKTGKFLQDGDEVSFAAMVSVVLRGTLGDRPASIKQVARWTGAGERTVKNWFSGTSAPRGHHFRGLVRNCPEMLDAFLTSIGRRDHLAFARVEEARERLRQALTVLDFDAPDENPRE</sequence>